<sequence>MADLDALFAAARDLDPRLRHSAALRLGTLRPGAKTGKNSDPGSGDDIDDSLVPGLVELLLTEIDPFVLETLTWAVVARGGAAVPHLLTALADDDAEHVRVLHTLSKIEDPATVTAIVPFVDDERPAVASKAWWALARIADPETFAALASKIGVRDLDQRHALTRAFVQIGPSALPHVTACFDAAEPAVREHALEIAVRTLDPDARGTAQRRAITRGEKTADLLTATHDALVRTPAPEAHAVLTQLSYEFQHPPLSALAEELLEHRRKLGR</sequence>
<dbReference type="InterPro" id="IPR011989">
    <property type="entry name" value="ARM-like"/>
</dbReference>
<protein>
    <recommendedName>
        <fullName evidence="3">HEAT repeat protein</fullName>
    </recommendedName>
</protein>
<evidence type="ECO:0000313" key="2">
    <source>
        <dbReference type="Proteomes" id="UP000316196"/>
    </source>
</evidence>
<keyword evidence="2" id="KW-1185">Reference proteome</keyword>
<evidence type="ECO:0008006" key="3">
    <source>
        <dbReference type="Google" id="ProtNLM"/>
    </source>
</evidence>
<reference evidence="1 2" key="1">
    <citation type="submission" date="2019-06" db="EMBL/GenBank/DDBJ databases">
        <title>Sequencing the genomes of 1000 actinobacteria strains.</title>
        <authorList>
            <person name="Klenk H.-P."/>
        </authorList>
    </citation>
    <scope>NUCLEOTIDE SEQUENCE [LARGE SCALE GENOMIC DNA]</scope>
    <source>
        <strain evidence="1 2">DSM 8251</strain>
    </source>
</reference>
<accession>A0A542ZC97</accession>
<comment type="caution">
    <text evidence="1">The sequence shown here is derived from an EMBL/GenBank/DDBJ whole genome shotgun (WGS) entry which is preliminary data.</text>
</comment>
<dbReference type="OrthoDB" id="9134742at2"/>
<evidence type="ECO:0000313" key="1">
    <source>
        <dbReference type="EMBL" id="TQL57927.1"/>
    </source>
</evidence>
<dbReference type="Gene3D" id="1.25.10.10">
    <property type="entry name" value="Leucine-rich Repeat Variant"/>
    <property type="match status" value="2"/>
</dbReference>
<dbReference type="InterPro" id="IPR016024">
    <property type="entry name" value="ARM-type_fold"/>
</dbReference>
<proteinExistence type="predicted"/>
<name>A0A542ZC97_9ACTN</name>
<dbReference type="SUPFAM" id="SSF48371">
    <property type="entry name" value="ARM repeat"/>
    <property type="match status" value="1"/>
</dbReference>
<organism evidence="1 2">
    <name type="scientific">Propioniferax innocua</name>
    <dbReference type="NCBI Taxonomy" id="1753"/>
    <lineage>
        <taxon>Bacteria</taxon>
        <taxon>Bacillati</taxon>
        <taxon>Actinomycetota</taxon>
        <taxon>Actinomycetes</taxon>
        <taxon>Propionibacteriales</taxon>
        <taxon>Propionibacteriaceae</taxon>
        <taxon>Propioniferax</taxon>
    </lineage>
</organism>
<dbReference type="RefSeq" id="WP_142093744.1">
    <property type="nucleotide sequence ID" value="NZ_BAAAMD010000004.1"/>
</dbReference>
<dbReference type="EMBL" id="VFOR01000002">
    <property type="protein sequence ID" value="TQL57927.1"/>
    <property type="molecule type" value="Genomic_DNA"/>
</dbReference>
<dbReference type="Proteomes" id="UP000316196">
    <property type="component" value="Unassembled WGS sequence"/>
</dbReference>
<dbReference type="AlphaFoldDB" id="A0A542ZC97"/>
<gene>
    <name evidence="1" type="ORF">FB460_1775</name>
</gene>